<sequence length="216" mass="23712">MSKEKEPVVRSLGDWKDLAETGRLGTCEPEQVVAACRGEEMRDGRLRGLLLDHLCGLARPYLIRRANKDMPNGGLDAVDDIVSKMALAIVDPTAKDGVGFGAAFYTKLQQRLADRHRAWRVQQGRIEPMPIDDETGEILEPPDAAGLTPEEAATVDDLIAGLEENHRRAFLLHRAGFPVSSKGECIATMLGVQPKTADAWIKKAVAHLREQLGLDR</sequence>
<gene>
    <name evidence="1" type="ORF">F8B43_3844</name>
</gene>
<evidence type="ECO:0000313" key="1">
    <source>
        <dbReference type="EMBL" id="KAB7783921.1"/>
    </source>
</evidence>
<reference evidence="1 2" key="1">
    <citation type="submission" date="2019-10" db="EMBL/GenBank/DDBJ databases">
        <title>Draft Genome Sequence of the Caffeine Degrading Methylotroph Methylorubrum populi PINKEL.</title>
        <authorList>
            <person name="Dawson S.C."/>
            <person name="Zhang X."/>
            <person name="Wright M.E."/>
            <person name="Sharma G."/>
            <person name="Langner J.T."/>
            <person name="Ditty J.L."/>
            <person name="Subuyuj G.A."/>
        </authorList>
    </citation>
    <scope>NUCLEOTIDE SEQUENCE [LARGE SCALE GENOMIC DNA]</scope>
    <source>
        <strain evidence="1 2">Pinkel</strain>
    </source>
</reference>
<proteinExistence type="predicted"/>
<dbReference type="InterPro" id="IPR036388">
    <property type="entry name" value="WH-like_DNA-bd_sf"/>
</dbReference>
<dbReference type="InterPro" id="IPR013324">
    <property type="entry name" value="RNA_pol_sigma_r3/r4-like"/>
</dbReference>
<dbReference type="SUPFAM" id="SSF88659">
    <property type="entry name" value="Sigma3 and sigma4 domains of RNA polymerase sigma factors"/>
    <property type="match status" value="1"/>
</dbReference>
<dbReference type="AlphaFoldDB" id="A0A833J5I5"/>
<comment type="caution">
    <text evidence="1">The sequence shown here is derived from an EMBL/GenBank/DDBJ whole genome shotgun (WGS) entry which is preliminary data.</text>
</comment>
<protein>
    <submittedName>
        <fullName evidence="1">Uncharacterized protein</fullName>
    </submittedName>
</protein>
<name>A0A833J5I5_9HYPH</name>
<dbReference type="Proteomes" id="UP000469949">
    <property type="component" value="Unassembled WGS sequence"/>
</dbReference>
<dbReference type="Gene3D" id="1.10.10.10">
    <property type="entry name" value="Winged helix-like DNA-binding domain superfamily/Winged helix DNA-binding domain"/>
    <property type="match status" value="1"/>
</dbReference>
<evidence type="ECO:0000313" key="2">
    <source>
        <dbReference type="Proteomes" id="UP000469949"/>
    </source>
</evidence>
<dbReference type="EMBL" id="WEKV01000014">
    <property type="protein sequence ID" value="KAB7783921.1"/>
    <property type="molecule type" value="Genomic_DNA"/>
</dbReference>
<accession>A0A833J5I5</accession>
<organism evidence="1 2">
    <name type="scientific">Methylorubrum populi</name>
    <dbReference type="NCBI Taxonomy" id="223967"/>
    <lineage>
        <taxon>Bacteria</taxon>
        <taxon>Pseudomonadati</taxon>
        <taxon>Pseudomonadota</taxon>
        <taxon>Alphaproteobacteria</taxon>
        <taxon>Hyphomicrobiales</taxon>
        <taxon>Methylobacteriaceae</taxon>
        <taxon>Methylorubrum</taxon>
    </lineage>
</organism>